<dbReference type="EMBL" id="CP002278">
    <property type="protein sequence ID" value="ADP76943.1"/>
    <property type="molecule type" value="Genomic_DNA"/>
</dbReference>
<dbReference type="Proteomes" id="UP000002315">
    <property type="component" value="Chromosome"/>
</dbReference>
<accession>E3GXB1</accession>
<keyword evidence="2" id="KW-1185">Reference proteome</keyword>
<proteinExistence type="predicted"/>
<gene>
    <name evidence="1" type="ordered locus">Mfer_0140</name>
</gene>
<sequence length="81" mass="9283">MDAKKILEDFKPKLVLDTPCNKPFIVFGESLGKSWSIRIFADRGKFIVQCIDGDGNLYVTKLTAKERDDFLLNKVFKTKAR</sequence>
<dbReference type="HOGENOM" id="CLU_2565735_0_0_2"/>
<evidence type="ECO:0000313" key="1">
    <source>
        <dbReference type="EMBL" id="ADP76943.1"/>
    </source>
</evidence>
<evidence type="ECO:0000313" key="2">
    <source>
        <dbReference type="Proteomes" id="UP000002315"/>
    </source>
</evidence>
<protein>
    <submittedName>
        <fullName evidence="1">Uncharacterized protein</fullName>
    </submittedName>
</protein>
<dbReference type="STRING" id="523846.Mfer_0140"/>
<organism evidence="1 2">
    <name type="scientific">Methanothermus fervidus (strain ATCC 43054 / DSM 2088 / JCM 10308 / V24 S)</name>
    <dbReference type="NCBI Taxonomy" id="523846"/>
    <lineage>
        <taxon>Archaea</taxon>
        <taxon>Methanobacteriati</taxon>
        <taxon>Methanobacteriota</taxon>
        <taxon>Methanomada group</taxon>
        <taxon>Methanobacteria</taxon>
        <taxon>Methanobacteriales</taxon>
        <taxon>Methanothermaceae</taxon>
        <taxon>Methanothermus</taxon>
    </lineage>
</organism>
<name>E3GXB1_METFV</name>
<dbReference type="AlphaFoldDB" id="E3GXB1"/>
<dbReference type="KEGG" id="mfv:Mfer_0140"/>
<reference evidence="1 2" key="1">
    <citation type="journal article" date="2010" name="Stand. Genomic Sci.">
        <title>Complete genome sequence of Methanothermus fervidus type strain (V24S).</title>
        <authorList>
            <person name="Anderson I."/>
            <person name="Djao O.D."/>
            <person name="Misra M."/>
            <person name="Chertkov O."/>
            <person name="Nolan M."/>
            <person name="Lucas S."/>
            <person name="Lapidus A."/>
            <person name="Del Rio T.G."/>
            <person name="Tice H."/>
            <person name="Cheng J.F."/>
            <person name="Tapia R."/>
            <person name="Han C."/>
            <person name="Goodwin L."/>
            <person name="Pitluck S."/>
            <person name="Liolios K."/>
            <person name="Ivanova N."/>
            <person name="Mavromatis K."/>
            <person name="Mikhailova N."/>
            <person name="Pati A."/>
            <person name="Brambilla E."/>
            <person name="Chen A."/>
            <person name="Palaniappan K."/>
            <person name="Land M."/>
            <person name="Hauser L."/>
            <person name="Chang Y.J."/>
            <person name="Jeffries C.D."/>
            <person name="Sikorski J."/>
            <person name="Spring S."/>
            <person name="Rohde M."/>
            <person name="Eichinger K."/>
            <person name="Huber H."/>
            <person name="Wirth R."/>
            <person name="Goker M."/>
            <person name="Detter J.C."/>
            <person name="Woyke T."/>
            <person name="Bristow J."/>
            <person name="Eisen J.A."/>
            <person name="Markowitz V."/>
            <person name="Hugenholtz P."/>
            <person name="Klenk H.P."/>
            <person name="Kyrpides N.C."/>
        </authorList>
    </citation>
    <scope>NUCLEOTIDE SEQUENCE [LARGE SCALE GENOMIC DNA]</scope>
    <source>
        <strain evidence="2">ATCC 43054 / DSM 2088 / JCM 10308 / V24 S</strain>
    </source>
</reference>